<evidence type="ECO:0000256" key="5">
    <source>
        <dbReference type="ARBA" id="ARBA00022679"/>
    </source>
</evidence>
<evidence type="ECO:0000256" key="3">
    <source>
        <dbReference type="ARBA" id="ARBA00021035"/>
    </source>
</evidence>
<dbReference type="PIRSF" id="PIRSF000804">
    <property type="entry name" value="DNA_pol_III_b"/>
    <property type="match status" value="1"/>
</dbReference>
<keyword evidence="9" id="KW-0238">DNA-binding</keyword>
<keyword evidence="15" id="KW-1185">Reference proteome</keyword>
<evidence type="ECO:0000313" key="14">
    <source>
        <dbReference type="EMBL" id="SMC82046.1"/>
    </source>
</evidence>
<comment type="similarity">
    <text evidence="2 10">Belongs to the beta sliding clamp family.</text>
</comment>
<organism evidence="14 15">
    <name type="scientific">Desulfocicer vacuolatum DSM 3385</name>
    <dbReference type="NCBI Taxonomy" id="1121400"/>
    <lineage>
        <taxon>Bacteria</taxon>
        <taxon>Pseudomonadati</taxon>
        <taxon>Thermodesulfobacteriota</taxon>
        <taxon>Desulfobacteria</taxon>
        <taxon>Desulfobacterales</taxon>
        <taxon>Desulfobacteraceae</taxon>
        <taxon>Desulfocicer</taxon>
    </lineage>
</organism>
<comment type="subcellular location">
    <subcellularLocation>
        <location evidence="1 10">Cytoplasm</location>
    </subcellularLocation>
</comment>
<evidence type="ECO:0000256" key="9">
    <source>
        <dbReference type="ARBA" id="ARBA00023125"/>
    </source>
</evidence>
<dbReference type="GO" id="GO:0003887">
    <property type="term" value="F:DNA-directed DNA polymerase activity"/>
    <property type="evidence" value="ECO:0007669"/>
    <property type="project" value="UniProtKB-UniRule"/>
</dbReference>
<dbReference type="GO" id="GO:0003677">
    <property type="term" value="F:DNA binding"/>
    <property type="evidence" value="ECO:0007669"/>
    <property type="project" value="UniProtKB-UniRule"/>
</dbReference>
<dbReference type="PANTHER" id="PTHR30478:SF0">
    <property type="entry name" value="BETA SLIDING CLAMP"/>
    <property type="match status" value="1"/>
</dbReference>
<evidence type="ECO:0000259" key="12">
    <source>
        <dbReference type="Pfam" id="PF02767"/>
    </source>
</evidence>
<name>A0A1W2CAC6_9BACT</name>
<dbReference type="STRING" id="1121400.SAMN02746065_11127"/>
<evidence type="ECO:0000256" key="2">
    <source>
        <dbReference type="ARBA" id="ARBA00010752"/>
    </source>
</evidence>
<dbReference type="InterPro" id="IPR022635">
    <property type="entry name" value="DNA_polIII_beta_C"/>
</dbReference>
<dbReference type="Proteomes" id="UP000192418">
    <property type="component" value="Unassembled WGS sequence"/>
</dbReference>
<evidence type="ECO:0000256" key="1">
    <source>
        <dbReference type="ARBA" id="ARBA00004496"/>
    </source>
</evidence>
<comment type="function">
    <text evidence="10">Confers DNA tethering and processivity to DNA polymerases and other proteins. Acts as a clamp, forming a ring around DNA (a reaction catalyzed by the clamp-loading complex) which diffuses in an ATP-independent manner freely and bidirectionally along dsDNA. Initially characterized for its ability to contact the catalytic subunit of DNA polymerase III (Pol III), a complex, multichain enzyme responsible for most of the replicative synthesis in bacteria; Pol III exhibits 3'-5' exonuclease proofreading activity. The beta chain is required for initiation of replication as well as for processivity of DNA replication.</text>
</comment>
<dbReference type="AlphaFoldDB" id="A0A1W2CAC6"/>
<comment type="subunit">
    <text evidence="10">Forms a ring-shaped head-to-tail homodimer around DNA.</text>
</comment>
<keyword evidence="4 10" id="KW-0963">Cytoplasm</keyword>
<dbReference type="EMBL" id="FWXY01000011">
    <property type="protein sequence ID" value="SMC82046.1"/>
    <property type="molecule type" value="Genomic_DNA"/>
</dbReference>
<feature type="domain" description="DNA polymerase III beta sliding clamp C-terminal" evidence="13">
    <location>
        <begin position="250"/>
        <end position="369"/>
    </location>
</feature>
<accession>A0A1W2CAC6</accession>
<dbReference type="SUPFAM" id="SSF55979">
    <property type="entry name" value="DNA clamp"/>
    <property type="match status" value="3"/>
</dbReference>
<proteinExistence type="inferred from homology"/>
<evidence type="ECO:0000259" key="13">
    <source>
        <dbReference type="Pfam" id="PF02768"/>
    </source>
</evidence>
<evidence type="ECO:0000313" key="15">
    <source>
        <dbReference type="Proteomes" id="UP000192418"/>
    </source>
</evidence>
<evidence type="ECO:0000256" key="7">
    <source>
        <dbReference type="ARBA" id="ARBA00022705"/>
    </source>
</evidence>
<dbReference type="RefSeq" id="WP_084069439.1">
    <property type="nucleotide sequence ID" value="NZ_FWXY01000011.1"/>
</dbReference>
<keyword evidence="7 10" id="KW-0235">DNA replication</keyword>
<dbReference type="OrthoDB" id="8421503at2"/>
<dbReference type="GO" id="GO:0008408">
    <property type="term" value="F:3'-5' exonuclease activity"/>
    <property type="evidence" value="ECO:0007669"/>
    <property type="project" value="InterPro"/>
</dbReference>
<keyword evidence="5 10" id="KW-0808">Transferase</keyword>
<dbReference type="Pfam" id="PF00712">
    <property type="entry name" value="DNA_pol3_beta"/>
    <property type="match status" value="1"/>
</dbReference>
<gene>
    <name evidence="14" type="ORF">SAMN02746065_11127</name>
</gene>
<feature type="domain" description="DNA polymerase III beta sliding clamp N-terminal" evidence="11">
    <location>
        <begin position="1"/>
        <end position="117"/>
    </location>
</feature>
<dbReference type="GO" id="GO:0005737">
    <property type="term" value="C:cytoplasm"/>
    <property type="evidence" value="ECO:0007669"/>
    <property type="project" value="UniProtKB-SubCell"/>
</dbReference>
<dbReference type="Pfam" id="PF02767">
    <property type="entry name" value="DNA_pol3_beta_2"/>
    <property type="match status" value="1"/>
</dbReference>
<dbReference type="Gene3D" id="3.10.150.10">
    <property type="entry name" value="DNA Polymerase III, subunit A, domain 2"/>
    <property type="match status" value="1"/>
</dbReference>
<reference evidence="14 15" key="1">
    <citation type="submission" date="2017-04" db="EMBL/GenBank/DDBJ databases">
        <authorList>
            <person name="Afonso C.L."/>
            <person name="Miller P.J."/>
            <person name="Scott M.A."/>
            <person name="Spackman E."/>
            <person name="Goraichik I."/>
            <person name="Dimitrov K.M."/>
            <person name="Suarez D.L."/>
            <person name="Swayne D.E."/>
        </authorList>
    </citation>
    <scope>NUCLEOTIDE SEQUENCE [LARGE SCALE GENOMIC DNA]</scope>
    <source>
        <strain evidence="14 15">DSM 3385</strain>
    </source>
</reference>
<feature type="domain" description="DNA polymerase III beta sliding clamp central" evidence="12">
    <location>
        <begin position="130"/>
        <end position="248"/>
    </location>
</feature>
<evidence type="ECO:0000259" key="11">
    <source>
        <dbReference type="Pfam" id="PF00712"/>
    </source>
</evidence>
<evidence type="ECO:0000256" key="8">
    <source>
        <dbReference type="ARBA" id="ARBA00022932"/>
    </source>
</evidence>
<evidence type="ECO:0000256" key="10">
    <source>
        <dbReference type="PIRNR" id="PIRNR000804"/>
    </source>
</evidence>
<dbReference type="InterPro" id="IPR022637">
    <property type="entry name" value="DNA_polIII_beta_cen"/>
</dbReference>
<dbReference type="InterPro" id="IPR022634">
    <property type="entry name" value="DNA_polIII_beta_N"/>
</dbReference>
<evidence type="ECO:0000256" key="4">
    <source>
        <dbReference type="ARBA" id="ARBA00022490"/>
    </source>
</evidence>
<dbReference type="SMART" id="SM00480">
    <property type="entry name" value="POL3Bc"/>
    <property type="match status" value="1"/>
</dbReference>
<dbReference type="InterPro" id="IPR001001">
    <property type="entry name" value="DNA_polIII_beta"/>
</dbReference>
<dbReference type="Pfam" id="PF02768">
    <property type="entry name" value="DNA_pol3_beta_3"/>
    <property type="match status" value="1"/>
</dbReference>
<dbReference type="GO" id="GO:0006271">
    <property type="term" value="P:DNA strand elongation involved in DNA replication"/>
    <property type="evidence" value="ECO:0007669"/>
    <property type="project" value="TreeGrafter"/>
</dbReference>
<dbReference type="InterPro" id="IPR046938">
    <property type="entry name" value="DNA_clamp_sf"/>
</dbReference>
<evidence type="ECO:0000256" key="6">
    <source>
        <dbReference type="ARBA" id="ARBA00022695"/>
    </source>
</evidence>
<keyword evidence="8 10" id="KW-0239">DNA-directed DNA polymerase</keyword>
<dbReference type="PANTHER" id="PTHR30478">
    <property type="entry name" value="DNA POLYMERASE III SUBUNIT BETA"/>
    <property type="match status" value="1"/>
</dbReference>
<protein>
    <recommendedName>
        <fullName evidence="3 10">Beta sliding clamp</fullName>
    </recommendedName>
</protein>
<dbReference type="GO" id="GO:0009360">
    <property type="term" value="C:DNA polymerase III complex"/>
    <property type="evidence" value="ECO:0007669"/>
    <property type="project" value="InterPro"/>
</dbReference>
<sequence>MKFSADRKKLSGALNQVQGITSRKTNLSITSDVLIKATGSELVITANDLETVFCGTYDADVESDGMISINSKKIFEIIKEYPDTQLPVNEIENRWVEIGEGNIQYHIVSSDCENFPETPIIENITFIEVDSIQFKKMVDVASVIGFSPDEKRIYVLGALLEKVTEENGDLLRMVSTDSRRLNCIDIPYSGDFDPPEETIIIPKKGLSELSKFIDSQGTMQIGVKENHFIAKKENEMVMIKLLSGDYPDYRRVLNTESFTPIEINRTMFFLMMKRMSILVSEDYKSVIFNFKKNELVVTITNPEIGESKEEFSISYTGEPFESAFNPKFFMDAINVIKNDTITLHVKDSRNPCVVQGSDNTQLICAIMAMSV</sequence>
<keyword evidence="6 10" id="KW-0548">Nucleotidyltransferase</keyword>
<dbReference type="NCBIfam" id="TIGR00663">
    <property type="entry name" value="dnan"/>
    <property type="match status" value="1"/>
</dbReference>
<dbReference type="Gene3D" id="3.70.10.10">
    <property type="match status" value="1"/>
</dbReference>